<evidence type="ECO:0000256" key="1">
    <source>
        <dbReference type="SAM" id="SignalP"/>
    </source>
</evidence>
<sequence>MSTLLRLSPSLTMSVFLVVCLKSLAPAVHGQSLDFQNTIYFTASGTSLTSSGETLSAFNFTGASATHPLFTNGIYYPVQDYLGQNIWVRVRHLADDPNGITVGHAVSSTEGSPFRSNGFGGWAGFLFQFDIFRDGALTGTRQNKLNGSFKTTITVESIETLSDPEWVFFEIKDDPNSAWVLNSINFTGVNPDSNPGFSKSNIPYDVSDGFSPNFPTTSNTVCVIDYPGGGFSEFSMSANSVSQFQYGYEYPSGGGYQGMRLSFGAEPLVPTIISFTPTEGKPGTVVTITGTNFDPVPSNNVMNFQNGAVGTVTTSTTTTITVIVPDNAGSGPLSVTVSGFTAVSEQSFTVLHDDSAPGDVVVFNAVSPNGDEKNDVFFLENIDVRSDTRKNSVVIFNRWGDVVFTVNDYDNQSRVFKGLSSDGNKLPTGTYYYHIEMPDADRTIRGFLELKY</sequence>
<evidence type="ECO:0000313" key="3">
    <source>
        <dbReference type="EMBL" id="MBL0739798.1"/>
    </source>
</evidence>
<dbReference type="RefSeq" id="WP_202006766.1">
    <property type="nucleotide sequence ID" value="NZ_JAERRB010000001.1"/>
</dbReference>
<organism evidence="3 4">
    <name type="scientific">Chryseolinea lacunae</name>
    <dbReference type="NCBI Taxonomy" id="2801331"/>
    <lineage>
        <taxon>Bacteria</taxon>
        <taxon>Pseudomonadati</taxon>
        <taxon>Bacteroidota</taxon>
        <taxon>Cytophagia</taxon>
        <taxon>Cytophagales</taxon>
        <taxon>Fulvivirgaceae</taxon>
        <taxon>Chryseolinea</taxon>
    </lineage>
</organism>
<dbReference type="Gene3D" id="2.60.40.10">
    <property type="entry name" value="Immunoglobulins"/>
    <property type="match status" value="1"/>
</dbReference>
<dbReference type="SUPFAM" id="SSF81296">
    <property type="entry name" value="E set domains"/>
    <property type="match status" value="1"/>
</dbReference>
<keyword evidence="1" id="KW-0732">Signal</keyword>
<feature type="chain" id="PRO_5047407646" evidence="1">
    <location>
        <begin position="31"/>
        <end position="452"/>
    </location>
</feature>
<dbReference type="InterPro" id="IPR014756">
    <property type="entry name" value="Ig_E-set"/>
</dbReference>
<evidence type="ECO:0000313" key="4">
    <source>
        <dbReference type="Proteomes" id="UP000613030"/>
    </source>
</evidence>
<evidence type="ECO:0000259" key="2">
    <source>
        <dbReference type="Pfam" id="PF01833"/>
    </source>
</evidence>
<dbReference type="NCBIfam" id="TIGR04131">
    <property type="entry name" value="Bac_Flav_CTERM"/>
    <property type="match status" value="1"/>
</dbReference>
<gene>
    <name evidence="3" type="ORF">JI741_01150</name>
</gene>
<dbReference type="InterPro" id="IPR013783">
    <property type="entry name" value="Ig-like_fold"/>
</dbReference>
<dbReference type="Pfam" id="PF13585">
    <property type="entry name" value="CHU_C"/>
    <property type="match status" value="1"/>
</dbReference>
<dbReference type="InterPro" id="IPR002909">
    <property type="entry name" value="IPT_dom"/>
</dbReference>
<proteinExistence type="predicted"/>
<dbReference type="EMBL" id="JAERRB010000001">
    <property type="protein sequence ID" value="MBL0739798.1"/>
    <property type="molecule type" value="Genomic_DNA"/>
</dbReference>
<feature type="domain" description="IPT/TIG" evidence="2">
    <location>
        <begin position="270"/>
        <end position="349"/>
    </location>
</feature>
<reference evidence="3 4" key="1">
    <citation type="submission" date="2021-01" db="EMBL/GenBank/DDBJ databases">
        <title>Chryseolinea sp. Jin1 Genome sequencing and assembly.</title>
        <authorList>
            <person name="Kim I."/>
        </authorList>
    </citation>
    <scope>NUCLEOTIDE SEQUENCE [LARGE SCALE GENOMIC DNA]</scope>
    <source>
        <strain evidence="3 4">Jin1</strain>
    </source>
</reference>
<feature type="signal peptide" evidence="1">
    <location>
        <begin position="1"/>
        <end position="30"/>
    </location>
</feature>
<accession>A0ABS1KKL6</accession>
<protein>
    <submittedName>
        <fullName evidence="3">Gliding motility-associated C-terminal domain-containing protein</fullName>
    </submittedName>
</protein>
<name>A0ABS1KKL6_9BACT</name>
<comment type="caution">
    <text evidence="3">The sequence shown here is derived from an EMBL/GenBank/DDBJ whole genome shotgun (WGS) entry which is preliminary data.</text>
</comment>
<dbReference type="Pfam" id="PF01833">
    <property type="entry name" value="TIG"/>
    <property type="match status" value="1"/>
</dbReference>
<keyword evidence="4" id="KW-1185">Reference proteome</keyword>
<dbReference type="InterPro" id="IPR026341">
    <property type="entry name" value="T9SS_type_B"/>
</dbReference>
<dbReference type="Proteomes" id="UP000613030">
    <property type="component" value="Unassembled WGS sequence"/>
</dbReference>